<dbReference type="InterPro" id="IPR050789">
    <property type="entry name" value="Diverse_Enzym_Activities"/>
</dbReference>
<dbReference type="PANTHER" id="PTHR43283:SF7">
    <property type="entry name" value="BETA-LACTAMASE-RELATED DOMAIN-CONTAINING PROTEIN"/>
    <property type="match status" value="1"/>
</dbReference>
<accession>A0A916JYT4</accession>
<gene>
    <name evidence="3" type="ORF">LEUCIP111803_02018</name>
</gene>
<protein>
    <recommendedName>
        <fullName evidence="2">Beta-lactamase-related domain-containing protein</fullName>
    </recommendedName>
</protein>
<dbReference type="Pfam" id="PF00144">
    <property type="entry name" value="Beta-lactamase"/>
    <property type="match status" value="1"/>
</dbReference>
<dbReference type="PANTHER" id="PTHR43283">
    <property type="entry name" value="BETA-LACTAMASE-RELATED"/>
    <property type="match status" value="1"/>
</dbReference>
<organism evidence="3 4">
    <name type="scientific">Leucobacter soli</name>
    <dbReference type="NCBI Taxonomy" id="2812850"/>
    <lineage>
        <taxon>Bacteria</taxon>
        <taxon>Bacillati</taxon>
        <taxon>Actinomycetota</taxon>
        <taxon>Actinomycetes</taxon>
        <taxon>Micrococcales</taxon>
        <taxon>Microbacteriaceae</taxon>
        <taxon>Leucobacter</taxon>
    </lineage>
</organism>
<keyword evidence="4" id="KW-1185">Reference proteome</keyword>
<evidence type="ECO:0000259" key="2">
    <source>
        <dbReference type="Pfam" id="PF00144"/>
    </source>
</evidence>
<evidence type="ECO:0000313" key="4">
    <source>
        <dbReference type="Proteomes" id="UP000693892"/>
    </source>
</evidence>
<reference evidence="3" key="1">
    <citation type="submission" date="2021-06" db="EMBL/GenBank/DDBJ databases">
        <authorList>
            <person name="Criscuolo A."/>
        </authorList>
    </citation>
    <scope>NUCLEOTIDE SEQUENCE</scope>
    <source>
        <strain evidence="3">CIP111803</strain>
    </source>
</reference>
<evidence type="ECO:0000313" key="3">
    <source>
        <dbReference type="EMBL" id="CAG7616728.1"/>
    </source>
</evidence>
<sequence length="502" mass="52738">MNSEYAPAPAGAAPIVPDGAVAPEPGATTPAAGTEVGIDTIPIPLPLAVPLPLETERGSVSATASPDHGGVYEPPPVTGAITVPVEPILPAPVSAAPGPAAPGPAAPPLAAPLPAVPPLDQWQFAPYLQWSMQHIEDFLPVHPIRRGDRAVDFGRRDADIGGLTVMHPWEDRSASFSEVMASTHTDGWMILHRGTVVGEEYLGEFGVGGMHLLMSVSKSLTATVAGLLAESEQLDLDTLVTAYVPELAGSGYEGALVRHLVDMRTGVRFSEEYLNDAAEVRLLEEAIGWAPRRHPGVPDTLLGFLATLGQKGPHGGAFDYKSCETDALGFVIQGAAGAHAAEVMSERLWRPMGAEFDAHVGVDGVGAGMFDGGVSAAMRDLARFGHLYVNGGCALDGARVLPEWWVADTFTGGPDSRAAFAGSPEPTFMPGGMYRNGFWFPGESGDVMLALGIHGQMIYMNRLTGVVGVKVSSWPTPQDAEKLFWTVRAFETASWALETGAA</sequence>
<evidence type="ECO:0000256" key="1">
    <source>
        <dbReference type="SAM" id="MobiDB-lite"/>
    </source>
</evidence>
<dbReference type="EMBL" id="CAJVAP010000025">
    <property type="protein sequence ID" value="CAG7616728.1"/>
    <property type="molecule type" value="Genomic_DNA"/>
</dbReference>
<feature type="region of interest" description="Disordered" evidence="1">
    <location>
        <begin position="1"/>
        <end position="30"/>
    </location>
</feature>
<dbReference type="RefSeq" id="WP_236022093.1">
    <property type="nucleotide sequence ID" value="NZ_CAJVAP010000025.1"/>
</dbReference>
<name>A0A916JYT4_9MICO</name>
<dbReference type="AlphaFoldDB" id="A0A916JYT4"/>
<feature type="domain" description="Beta-lactamase-related" evidence="2">
    <location>
        <begin position="180"/>
        <end position="485"/>
    </location>
</feature>
<comment type="caution">
    <text evidence="3">The sequence shown here is derived from an EMBL/GenBank/DDBJ whole genome shotgun (WGS) entry which is preliminary data.</text>
</comment>
<proteinExistence type="predicted"/>
<dbReference type="Proteomes" id="UP000693892">
    <property type="component" value="Unassembled WGS sequence"/>
</dbReference>
<dbReference type="InterPro" id="IPR001466">
    <property type="entry name" value="Beta-lactam-related"/>
</dbReference>